<name>A0A1S1LIR9_MYCCH</name>
<sequence length="239" mass="26190">MTAGNPKDLIPDEAPYFDDLAEMYESFTAVRDARTSPIRTWLVEHLPAGKRALDVGCGTGNNCVMLAEHYDDVVGVDVAQRMLDLAAVKESRVPIRYECRSALELSPDVDGRFDLVMSVNTVFHMGSAATVLPRLRELVAPGGRLLIVDVTRPDSDADTGAAYSYAFDNARIVYEASGSAELAASALRMMLQPRWLEMRSVITPQTVSEFLRDYTAVLPGVRITHDLIPTLVAAAWDAD</sequence>
<evidence type="ECO:0000313" key="2">
    <source>
        <dbReference type="EMBL" id="OHU47639.1"/>
    </source>
</evidence>
<dbReference type="Gene3D" id="3.40.50.150">
    <property type="entry name" value="Vaccinia Virus protein VP39"/>
    <property type="match status" value="1"/>
</dbReference>
<evidence type="ECO:0000313" key="3">
    <source>
        <dbReference type="Proteomes" id="UP000180043"/>
    </source>
</evidence>
<dbReference type="AlphaFoldDB" id="A0A1S1LIR9"/>
<proteinExistence type="predicted"/>
<dbReference type="InterPro" id="IPR029063">
    <property type="entry name" value="SAM-dependent_MTases_sf"/>
</dbReference>
<dbReference type="RefSeq" id="WP_057967708.1">
    <property type="nucleotide sequence ID" value="NZ_MAEQ01000029.1"/>
</dbReference>
<feature type="domain" description="Methyltransferase" evidence="1">
    <location>
        <begin position="53"/>
        <end position="143"/>
    </location>
</feature>
<dbReference type="PANTHER" id="PTHR43464">
    <property type="entry name" value="METHYLTRANSFERASE"/>
    <property type="match status" value="1"/>
</dbReference>
<dbReference type="InterPro" id="IPR041698">
    <property type="entry name" value="Methyltransf_25"/>
</dbReference>
<evidence type="ECO:0000259" key="1">
    <source>
        <dbReference type="Pfam" id="PF13649"/>
    </source>
</evidence>
<protein>
    <recommendedName>
        <fullName evidence="1">Methyltransferase domain-containing protein</fullName>
    </recommendedName>
</protein>
<dbReference type="Pfam" id="PF13649">
    <property type="entry name" value="Methyltransf_25"/>
    <property type="match status" value="1"/>
</dbReference>
<comment type="caution">
    <text evidence="2">The sequence shown here is derived from an EMBL/GenBank/DDBJ whole genome shotgun (WGS) entry which is preliminary data.</text>
</comment>
<accession>A0A1S1LIR9</accession>
<dbReference type="CDD" id="cd02440">
    <property type="entry name" value="AdoMet_MTases"/>
    <property type="match status" value="1"/>
</dbReference>
<gene>
    <name evidence="2" type="ORF">BKG82_25105</name>
</gene>
<organism evidence="2 3">
    <name type="scientific">Mycobacteroides chelonae</name>
    <name type="common">Mycobacterium chelonae</name>
    <dbReference type="NCBI Taxonomy" id="1774"/>
    <lineage>
        <taxon>Bacteria</taxon>
        <taxon>Bacillati</taxon>
        <taxon>Actinomycetota</taxon>
        <taxon>Actinomycetes</taxon>
        <taxon>Mycobacteriales</taxon>
        <taxon>Mycobacteriaceae</taxon>
        <taxon>Mycobacteroides</taxon>
    </lineage>
</organism>
<dbReference type="EMBL" id="MLIQ01000032">
    <property type="protein sequence ID" value="OHU47639.1"/>
    <property type="molecule type" value="Genomic_DNA"/>
</dbReference>
<dbReference type="PANTHER" id="PTHR43464:SF93">
    <property type="entry name" value="METHYLTRANSFERASE DOMAIN-CONTAINING PROTEIN"/>
    <property type="match status" value="1"/>
</dbReference>
<reference evidence="2 3" key="1">
    <citation type="submission" date="2016-10" db="EMBL/GenBank/DDBJ databases">
        <title>Evaluation of Human, Veterinary and Environmental Mycobacterium chelonae Isolates by Core Genome Phylogenomic Analysis, Targeted Gene Comparison, and Anti-microbial Susceptibility Patterns: A Tale of Mistaken Identities.</title>
        <authorList>
            <person name="Fogelson S.B."/>
            <person name="Camus A.C."/>
            <person name="Lorenz W."/>
            <person name="Vasireddy R."/>
            <person name="Vasireddy S."/>
            <person name="Smith T."/>
            <person name="Brown-Elliott B.A."/>
            <person name="Wallace R.J.Jr."/>
            <person name="Hasan N.A."/>
            <person name="Reischl U."/>
            <person name="Sanchez S."/>
        </authorList>
    </citation>
    <scope>NUCLEOTIDE SEQUENCE [LARGE SCALE GENOMIC DNA]</scope>
    <source>
        <strain evidence="2 3">15515</strain>
    </source>
</reference>
<dbReference type="SUPFAM" id="SSF53335">
    <property type="entry name" value="S-adenosyl-L-methionine-dependent methyltransferases"/>
    <property type="match status" value="1"/>
</dbReference>
<dbReference type="Proteomes" id="UP000180043">
    <property type="component" value="Unassembled WGS sequence"/>
</dbReference>
<dbReference type="GO" id="GO:0008168">
    <property type="term" value="F:methyltransferase activity"/>
    <property type="evidence" value="ECO:0007669"/>
    <property type="project" value="TreeGrafter"/>
</dbReference>